<gene>
    <name evidence="11" type="primary">LOC106810598</name>
</gene>
<dbReference type="InterPro" id="IPR023395">
    <property type="entry name" value="MCP_dom_sf"/>
</dbReference>
<evidence type="ECO:0000313" key="10">
    <source>
        <dbReference type="Proteomes" id="UP000695022"/>
    </source>
</evidence>
<keyword evidence="6" id="KW-1133">Transmembrane helix</keyword>
<comment type="similarity">
    <text evidence="2 9">Belongs to the mitochondrial carrier (TC 2.A.29) family.</text>
</comment>
<protein>
    <submittedName>
        <fullName evidence="11">Mitochondrial substrate carrier family protein ucpB-like</fullName>
    </submittedName>
</protein>
<evidence type="ECO:0000256" key="5">
    <source>
        <dbReference type="ARBA" id="ARBA00022737"/>
    </source>
</evidence>
<evidence type="ECO:0000256" key="2">
    <source>
        <dbReference type="ARBA" id="ARBA00006375"/>
    </source>
</evidence>
<dbReference type="SUPFAM" id="SSF103506">
    <property type="entry name" value="Mitochondrial carrier"/>
    <property type="match status" value="2"/>
</dbReference>
<keyword evidence="10" id="KW-1185">Reference proteome</keyword>
<keyword evidence="3 9" id="KW-0813">Transport</keyword>
<feature type="repeat" description="Solcar" evidence="8">
    <location>
        <begin position="1"/>
        <end position="70"/>
    </location>
</feature>
<evidence type="ECO:0000256" key="3">
    <source>
        <dbReference type="ARBA" id="ARBA00022448"/>
    </source>
</evidence>
<feature type="repeat" description="Solcar" evidence="8">
    <location>
        <begin position="209"/>
        <end position="302"/>
    </location>
</feature>
<comment type="subcellular location">
    <subcellularLocation>
        <location evidence="1">Membrane</location>
        <topology evidence="1">Multi-pass membrane protein</topology>
    </subcellularLocation>
</comment>
<dbReference type="InterPro" id="IPR050391">
    <property type="entry name" value="Mito_Metabolite_Transporter"/>
</dbReference>
<name>A0ABM1EBB9_PRICU</name>
<dbReference type="InterPro" id="IPR018108">
    <property type="entry name" value="MCP_transmembrane"/>
</dbReference>
<dbReference type="GeneID" id="106810598"/>
<evidence type="ECO:0000256" key="4">
    <source>
        <dbReference type="ARBA" id="ARBA00022692"/>
    </source>
</evidence>
<evidence type="ECO:0000313" key="11">
    <source>
        <dbReference type="RefSeq" id="XP_014669490.1"/>
    </source>
</evidence>
<dbReference type="PANTHER" id="PTHR45618">
    <property type="entry name" value="MITOCHONDRIAL DICARBOXYLATE CARRIER-RELATED"/>
    <property type="match status" value="1"/>
</dbReference>
<dbReference type="Proteomes" id="UP000695022">
    <property type="component" value="Unplaced"/>
</dbReference>
<organism evidence="10 11">
    <name type="scientific">Priapulus caudatus</name>
    <name type="common">Priapulid worm</name>
    <dbReference type="NCBI Taxonomy" id="37621"/>
    <lineage>
        <taxon>Eukaryota</taxon>
        <taxon>Metazoa</taxon>
        <taxon>Ecdysozoa</taxon>
        <taxon>Scalidophora</taxon>
        <taxon>Priapulida</taxon>
        <taxon>Priapulimorpha</taxon>
        <taxon>Priapulimorphida</taxon>
        <taxon>Priapulidae</taxon>
        <taxon>Priapulus</taxon>
    </lineage>
</organism>
<evidence type="ECO:0000256" key="7">
    <source>
        <dbReference type="ARBA" id="ARBA00023136"/>
    </source>
</evidence>
<dbReference type="Pfam" id="PF00153">
    <property type="entry name" value="Mito_carr"/>
    <property type="match status" value="2"/>
</dbReference>
<proteinExistence type="inferred from homology"/>
<keyword evidence="7 8" id="KW-0472">Membrane</keyword>
<accession>A0ABM1EBB9</accession>
<dbReference type="PROSITE" id="PS50920">
    <property type="entry name" value="SOLCAR"/>
    <property type="match status" value="2"/>
</dbReference>
<evidence type="ECO:0000256" key="1">
    <source>
        <dbReference type="ARBA" id="ARBA00004141"/>
    </source>
</evidence>
<keyword evidence="4 8" id="KW-0812">Transmembrane</keyword>
<reference evidence="11" key="1">
    <citation type="submission" date="2025-08" db="UniProtKB">
        <authorList>
            <consortium name="RefSeq"/>
        </authorList>
    </citation>
    <scope>IDENTIFICATION</scope>
</reference>
<dbReference type="RefSeq" id="XP_014669490.1">
    <property type="nucleotide sequence ID" value="XM_014814004.1"/>
</dbReference>
<evidence type="ECO:0000256" key="9">
    <source>
        <dbReference type="RuleBase" id="RU000488"/>
    </source>
</evidence>
<sequence>MQLDNELAEQRGKGVAVFRERYYHGWVRGAIQIVHDEGIHGLYKGLLPSLIREAIYSGIRLGAYEPLKVALGATDPAHTPLWKKITAGATSDRQHHQYRGQPAAPPSGEIQRIAVKVQKKTRVSMLVSKIPVPVKAPMEGSGILALVGSEEPETRTPLPALEINRAGRDTHRDAGNARVGERAAILTAMQIPAYDHTKHTILNRGWMREGATLHITASMIAGFATAFSTSPVDVIKTRVMNQQVKGSGSSRGLVYGNALDCLVKTIRSEGIVGLYKGFFPNWMRIGPHTIITFFIFEQLRSAIGMQPV</sequence>
<evidence type="ECO:0000256" key="6">
    <source>
        <dbReference type="ARBA" id="ARBA00022989"/>
    </source>
</evidence>
<dbReference type="Gene3D" id="1.50.40.10">
    <property type="entry name" value="Mitochondrial carrier domain"/>
    <property type="match status" value="2"/>
</dbReference>
<keyword evidence="5" id="KW-0677">Repeat</keyword>
<evidence type="ECO:0000256" key="8">
    <source>
        <dbReference type="PROSITE-ProRule" id="PRU00282"/>
    </source>
</evidence>